<evidence type="ECO:0000256" key="1">
    <source>
        <dbReference type="SAM" id="MobiDB-lite"/>
    </source>
</evidence>
<dbReference type="InterPro" id="IPR016187">
    <property type="entry name" value="CTDL_fold"/>
</dbReference>
<feature type="domain" description="KAP NTPase" evidence="4">
    <location>
        <begin position="25"/>
        <end position="311"/>
    </location>
</feature>
<keyword evidence="2" id="KW-1133">Transmembrane helix</keyword>
<feature type="domain" description="KAP NTPase" evidence="4">
    <location>
        <begin position="324"/>
        <end position="490"/>
    </location>
</feature>
<evidence type="ECO:0000256" key="2">
    <source>
        <dbReference type="SAM" id="Phobius"/>
    </source>
</evidence>
<dbReference type="PANTHER" id="PTHR23150">
    <property type="entry name" value="SULFATASE MODIFYING FACTOR 1, 2"/>
    <property type="match status" value="1"/>
</dbReference>
<feature type="transmembrane region" description="Helical" evidence="2">
    <location>
        <begin position="137"/>
        <end position="160"/>
    </location>
</feature>
<dbReference type="Pfam" id="PF03781">
    <property type="entry name" value="FGE-sulfatase"/>
    <property type="match status" value="1"/>
</dbReference>
<dbReference type="Gene3D" id="3.90.1580.10">
    <property type="entry name" value="paralog of FGE (formylglycine-generating enzyme)"/>
    <property type="match status" value="1"/>
</dbReference>
<feature type="compositionally biased region" description="Low complexity" evidence="1">
    <location>
        <begin position="409"/>
        <end position="426"/>
    </location>
</feature>
<dbReference type="SUPFAM" id="SSF52540">
    <property type="entry name" value="P-loop containing nucleoside triphosphate hydrolases"/>
    <property type="match status" value="1"/>
</dbReference>
<feature type="domain" description="Sulfatase-modifying factor enzyme-like" evidence="3">
    <location>
        <begin position="641"/>
        <end position="862"/>
    </location>
</feature>
<evidence type="ECO:0000259" key="4">
    <source>
        <dbReference type="Pfam" id="PF07693"/>
    </source>
</evidence>
<keyword evidence="2" id="KW-0472">Membrane</keyword>
<comment type="caution">
    <text evidence="5">The sequence shown here is derived from an EMBL/GenBank/DDBJ whole genome shotgun (WGS) entry which is preliminary data.</text>
</comment>
<dbReference type="InterPro" id="IPR011646">
    <property type="entry name" value="KAP_P-loop"/>
</dbReference>
<name>I4HV29_MICAE</name>
<dbReference type="EMBL" id="CAIO01000299">
    <property type="protein sequence ID" value="CCI25903.1"/>
    <property type="molecule type" value="Genomic_DNA"/>
</dbReference>
<proteinExistence type="predicted"/>
<dbReference type="RefSeq" id="WP_002797649.1">
    <property type="nucleotide sequence ID" value="NZ_HE973759.1"/>
</dbReference>
<dbReference type="Proteomes" id="UP000004775">
    <property type="component" value="Unassembled WGS sequence"/>
</dbReference>
<evidence type="ECO:0000259" key="3">
    <source>
        <dbReference type="Pfam" id="PF03781"/>
    </source>
</evidence>
<dbReference type="Pfam" id="PF07693">
    <property type="entry name" value="KAP_NTPase"/>
    <property type="match status" value="2"/>
</dbReference>
<evidence type="ECO:0000313" key="6">
    <source>
        <dbReference type="Proteomes" id="UP000004775"/>
    </source>
</evidence>
<accession>I4HV29</accession>
<feature type="region of interest" description="Disordered" evidence="1">
    <location>
        <begin position="407"/>
        <end position="437"/>
    </location>
</feature>
<dbReference type="AlphaFoldDB" id="I4HV29"/>
<evidence type="ECO:0000313" key="5">
    <source>
        <dbReference type="EMBL" id="CCI25903.1"/>
    </source>
</evidence>
<keyword evidence="2" id="KW-0812">Transmembrane</keyword>
<dbReference type="InterPro" id="IPR042095">
    <property type="entry name" value="SUMF_sf"/>
</dbReference>
<dbReference type="PANTHER" id="PTHR23150:SF19">
    <property type="entry name" value="FORMYLGLYCINE-GENERATING ENZYME"/>
    <property type="match status" value="1"/>
</dbReference>
<evidence type="ECO:0008006" key="7">
    <source>
        <dbReference type="Google" id="ProtNLM"/>
    </source>
</evidence>
<gene>
    <name evidence="5" type="ORF">MICAH_3680004</name>
</gene>
<protein>
    <recommendedName>
        <fullName evidence="7">Serine/threonine-protein kinase pkn1</fullName>
    </recommendedName>
</protein>
<dbReference type="InterPro" id="IPR027417">
    <property type="entry name" value="P-loop_NTPase"/>
</dbReference>
<organism evidence="5 6">
    <name type="scientific">Microcystis aeruginosa PCC 9809</name>
    <dbReference type="NCBI Taxonomy" id="1160285"/>
    <lineage>
        <taxon>Bacteria</taxon>
        <taxon>Bacillati</taxon>
        <taxon>Cyanobacteriota</taxon>
        <taxon>Cyanophyceae</taxon>
        <taxon>Oscillatoriophycideae</taxon>
        <taxon>Chroococcales</taxon>
        <taxon>Microcystaceae</taxon>
        <taxon>Microcystis</taxon>
    </lineage>
</organism>
<dbReference type="InterPro" id="IPR005532">
    <property type="entry name" value="SUMF_dom"/>
</dbReference>
<dbReference type="GO" id="GO:0120147">
    <property type="term" value="F:formylglycine-generating oxidase activity"/>
    <property type="evidence" value="ECO:0007669"/>
    <property type="project" value="TreeGrafter"/>
</dbReference>
<dbReference type="InterPro" id="IPR051043">
    <property type="entry name" value="Sulfatase_Mod_Factor_Kinase"/>
</dbReference>
<dbReference type="HOGENOM" id="CLU_016682_0_0_3"/>
<feature type="transmembrane region" description="Helical" evidence="2">
    <location>
        <begin position="180"/>
        <end position="204"/>
    </location>
</feature>
<sequence length="866" mass="98463">MSDSPESIRNTSVSDQATNNDALGFEPYVIAIAEFLLHQQTQPPLTLSVEGEWGSGKSSFMKMLEEYLRKKGGRTVWFNAWRHDKAESVWAAFALSFIKQISTPKNWRDLPRIILGHFKLQLLRFNLEKGLFELIKALPVIIFVICASIAIPFILIVYGVEGINELIGSTTSQDVFWSKINSVFKLLFTAVGVTLSGAGIFAGIKSLLRNFQRLLQNPKNNLIKYIEAPDYKKQSAFVEEFHEDFAKIVDAYIGNDRVYVFIDDLDRCEHPKSADLMQAINLMIADDPSVVFILGMDREKVAASLAVKYENILKYLPSEITEIDPDILARRSANKGLAYGYTFIEKFVQLPFLVPQPSRSDFEHFLIQLATSTPPNLPPAKSRSQFFQSFWGKFKLALPWRNNSQKHLTSATSNQTSNSNDLSLDNPSIESEQTEKEKAQAAVIKRLEAIQVNKSDNRDSPTVRNVIMMVAPALDYNPRRIKHFINVFRLKVYIANETGLFFEERDENDNLLVPSLTFEQLGKFTAISLKWPLLLSDLENDQRILAKLEEFALRESMQSNEEETKEYDESLRYWGSYTKLKALMAYGHEKSAANSKFSLAEVNVDKLLQVSPRVIRSANEPIQQKQISQNITSLPPDFNLEMVDIPACRFNMGSDEYEEEKPIHEVIVPAFQIGKYPVTQAQYEAVMGFNPSKFSGNPQNPVEFVSWFDAQKFCKKLSQLTRKNYRLPTEAEWEYACRAGTETRFSFGDDEDQLGDYAWLTVNSNNATHPVGEKRPNPWGIYDMHGNVWEWCADQYHQSYATKPDNIKENGSIAWLDSNIGNESSMMLRGGSWGSYPVNCRSAVRIGIDADDCDGWLGFRVVCDLP</sequence>
<reference evidence="5 6" key="1">
    <citation type="submission" date="2012-04" db="EMBL/GenBank/DDBJ databases">
        <authorList>
            <person name="Genoscope - CEA"/>
        </authorList>
    </citation>
    <scope>NUCLEOTIDE SEQUENCE [LARGE SCALE GENOMIC DNA]</scope>
    <source>
        <strain evidence="5 6">9809</strain>
    </source>
</reference>
<dbReference type="SUPFAM" id="SSF56436">
    <property type="entry name" value="C-type lectin-like"/>
    <property type="match status" value="1"/>
</dbReference>